<accession>A0A6M0RRB6</accession>
<feature type="transmembrane region" description="Helical" evidence="1">
    <location>
        <begin position="103"/>
        <end position="124"/>
    </location>
</feature>
<comment type="caution">
    <text evidence="2">The sequence shown here is derived from an EMBL/GenBank/DDBJ whole genome shotgun (WGS) entry which is preliminary data.</text>
</comment>
<feature type="transmembrane region" description="Helical" evidence="1">
    <location>
        <begin position="155"/>
        <end position="172"/>
    </location>
</feature>
<name>A0A6M0RRB6_9CYAN</name>
<feature type="transmembrane region" description="Helical" evidence="1">
    <location>
        <begin position="130"/>
        <end position="148"/>
    </location>
</feature>
<keyword evidence="1" id="KW-0472">Membrane</keyword>
<feature type="transmembrane region" description="Helical" evidence="1">
    <location>
        <begin position="48"/>
        <end position="68"/>
    </location>
</feature>
<keyword evidence="3" id="KW-1185">Reference proteome</keyword>
<dbReference type="AlphaFoldDB" id="A0A6M0RRB6"/>
<dbReference type="RefSeq" id="WP_163701683.1">
    <property type="nucleotide sequence ID" value="NZ_QXHD01000004.1"/>
</dbReference>
<reference evidence="2 3" key="1">
    <citation type="journal article" date="2020" name="Microb. Ecol.">
        <title>Ecogenomics of the Marine Benthic Filamentous Cyanobacterium Adonisia.</title>
        <authorList>
            <person name="Walter J.M."/>
            <person name="Coutinho F.H."/>
            <person name="Leomil L."/>
            <person name="Hargreaves P.I."/>
            <person name="Campeao M.E."/>
            <person name="Vieira V.V."/>
            <person name="Silva B.S."/>
            <person name="Fistarol G.O."/>
            <person name="Salomon P.S."/>
            <person name="Sawabe T."/>
            <person name="Mino S."/>
            <person name="Hosokawa M."/>
            <person name="Miyashita H."/>
            <person name="Maruyama F."/>
            <person name="van Verk M.C."/>
            <person name="Dutilh B.E."/>
            <person name="Thompson C.C."/>
            <person name="Thompson F.L."/>
        </authorList>
    </citation>
    <scope>NUCLEOTIDE SEQUENCE [LARGE SCALE GENOMIC DNA]</scope>
    <source>
        <strain evidence="2 3">CCMR0081</strain>
    </source>
</reference>
<evidence type="ECO:0000256" key="1">
    <source>
        <dbReference type="SAM" id="Phobius"/>
    </source>
</evidence>
<sequence length="228" mass="25505">MTIGFSNEPLLRSKQHDLDLQDLRGAWHFRHSVLGYAFSSIYTRVDQVFALWGGLAVFMFASAQVSHASWQQLAIAWSGLTVVAVVGMVSIVRFWARVERLMWLVYSWATLMLVGTVITNWGVFGYVGPILINLCPLWLGLCAIGHGLTGWGIRSRTFLGLTVVHGVAAFTVTQLGTWQYGVTGAIIGGSLLLLTQLQWDMRPPIDYAVLTNEQRSFNHHQRKLRQTS</sequence>
<feature type="transmembrane region" description="Helical" evidence="1">
    <location>
        <begin position="74"/>
        <end position="96"/>
    </location>
</feature>
<dbReference type="EMBL" id="QXHD01000004">
    <property type="protein sequence ID" value="NEZ58804.1"/>
    <property type="molecule type" value="Genomic_DNA"/>
</dbReference>
<proteinExistence type="predicted"/>
<dbReference type="Proteomes" id="UP000481033">
    <property type="component" value="Unassembled WGS sequence"/>
</dbReference>
<evidence type="ECO:0000313" key="3">
    <source>
        <dbReference type="Proteomes" id="UP000481033"/>
    </source>
</evidence>
<gene>
    <name evidence="2" type="ORF">DXZ20_24825</name>
</gene>
<keyword evidence="1" id="KW-0812">Transmembrane</keyword>
<keyword evidence="1" id="KW-1133">Transmembrane helix</keyword>
<evidence type="ECO:0000313" key="2">
    <source>
        <dbReference type="EMBL" id="NEZ58804.1"/>
    </source>
</evidence>
<organism evidence="2 3">
    <name type="scientific">Adonisia turfae CCMR0081</name>
    <dbReference type="NCBI Taxonomy" id="2292702"/>
    <lineage>
        <taxon>Bacteria</taxon>
        <taxon>Bacillati</taxon>
        <taxon>Cyanobacteriota</taxon>
        <taxon>Adonisia</taxon>
        <taxon>Adonisia turfae</taxon>
    </lineage>
</organism>
<protein>
    <submittedName>
        <fullName evidence="2">Uncharacterized protein</fullName>
    </submittedName>
</protein>